<keyword evidence="1" id="KW-1133">Transmembrane helix</keyword>
<organism evidence="2">
    <name type="scientific">Arabidopsis halleri subsp. halleri</name>
    <name type="common">Arabis halleri</name>
    <dbReference type="NCBI Taxonomy" id="81971"/>
    <lineage>
        <taxon>Eukaryota</taxon>
        <taxon>Viridiplantae</taxon>
        <taxon>Streptophyta</taxon>
        <taxon>Embryophyta</taxon>
        <taxon>Tracheophyta</taxon>
        <taxon>Spermatophyta</taxon>
        <taxon>Magnoliopsida</taxon>
        <taxon>eudicotyledons</taxon>
        <taxon>Gunneridae</taxon>
        <taxon>Pentapetalae</taxon>
        <taxon>rosids</taxon>
        <taxon>malvids</taxon>
        <taxon>Brassicales</taxon>
        <taxon>Brassicaceae</taxon>
        <taxon>Camelineae</taxon>
        <taxon>Arabidopsis</taxon>
    </lineage>
</organism>
<evidence type="ECO:0000313" key="2">
    <source>
        <dbReference type="EMBL" id="CCD74501.1"/>
    </source>
</evidence>
<protein>
    <submittedName>
        <fullName evidence="2">Uncharacterized protein</fullName>
    </submittedName>
</protein>
<proteinExistence type="predicted"/>
<keyword evidence="1" id="KW-0812">Transmembrane</keyword>
<name>I0J3E1_ARAHH</name>
<accession>I0J3E1</accession>
<dbReference type="AlphaFoldDB" id="I0J3E1"/>
<reference evidence="2" key="1">
    <citation type="journal article" date="2013" name="New Phytol.">
        <title>Plant Defensin type 1 (PDF1): protein promiscuity and expression variation within the Arabidopsis genus shed light on zinc tolerance acquisition in Arabidopsis halleri.</title>
        <authorList>
            <person name="Shahzad Z."/>
            <person name="Ranwez V."/>
            <person name="Fizames C."/>
            <person name="Marques L."/>
            <person name="Le Martret B."/>
            <person name="Alassimone J."/>
            <person name="Gode C."/>
            <person name="Lacombe E."/>
            <person name="Castillo T."/>
            <person name="Saumitou-Laprade P."/>
            <person name="Berthomieu P."/>
            <person name="Gosti F."/>
        </authorList>
    </citation>
    <scope>NUCLEOTIDE SEQUENCE</scope>
    <source>
        <tissue evidence="2">Leaves</tissue>
    </source>
</reference>
<dbReference type="EMBL" id="HE601750">
    <property type="protein sequence ID" value="CCD74501.1"/>
    <property type="molecule type" value="Genomic_DNA"/>
</dbReference>
<feature type="transmembrane region" description="Helical" evidence="1">
    <location>
        <begin position="56"/>
        <end position="80"/>
    </location>
</feature>
<sequence length="109" mass="12287">MVNFVTVFRIVEDYGINIPFRALQALGCKGDAVTPNKKKGEVRKIRGFNAIGHGQLVFAVTGHGQLLLASTLMIILVMVITAEKELVCVKLDQTEWWAETERWRRRCGD</sequence>
<keyword evidence="1" id="KW-0472">Membrane</keyword>
<evidence type="ECO:0000256" key="1">
    <source>
        <dbReference type="SAM" id="Phobius"/>
    </source>
</evidence>